<feature type="region of interest" description="Disordered" evidence="1">
    <location>
        <begin position="329"/>
        <end position="348"/>
    </location>
</feature>
<evidence type="ECO:0000256" key="1">
    <source>
        <dbReference type="SAM" id="MobiDB-lite"/>
    </source>
</evidence>
<organism evidence="2 3">
    <name type="scientific">Trichogramma brassicae</name>
    <dbReference type="NCBI Taxonomy" id="86971"/>
    <lineage>
        <taxon>Eukaryota</taxon>
        <taxon>Metazoa</taxon>
        <taxon>Ecdysozoa</taxon>
        <taxon>Arthropoda</taxon>
        <taxon>Hexapoda</taxon>
        <taxon>Insecta</taxon>
        <taxon>Pterygota</taxon>
        <taxon>Neoptera</taxon>
        <taxon>Endopterygota</taxon>
        <taxon>Hymenoptera</taxon>
        <taxon>Apocrita</taxon>
        <taxon>Proctotrupomorpha</taxon>
        <taxon>Chalcidoidea</taxon>
        <taxon>Trichogrammatidae</taxon>
        <taxon>Trichogramma</taxon>
    </lineage>
</organism>
<gene>
    <name evidence="2" type="ORF">TBRA_LOCUS2962</name>
</gene>
<keyword evidence="3" id="KW-1185">Reference proteome</keyword>
<proteinExistence type="predicted"/>
<reference evidence="2 3" key="1">
    <citation type="submission" date="2020-02" db="EMBL/GenBank/DDBJ databases">
        <authorList>
            <person name="Ferguson B K."/>
        </authorList>
    </citation>
    <scope>NUCLEOTIDE SEQUENCE [LARGE SCALE GENOMIC DNA]</scope>
</reference>
<dbReference type="AlphaFoldDB" id="A0A6H5I3A2"/>
<dbReference type="Proteomes" id="UP000479190">
    <property type="component" value="Unassembled WGS sequence"/>
</dbReference>
<accession>A0A6H5I3A2</accession>
<protein>
    <submittedName>
        <fullName evidence="2">Uncharacterized protein</fullName>
    </submittedName>
</protein>
<name>A0A6H5I3A2_9HYME</name>
<feature type="compositionally biased region" description="Basic and acidic residues" evidence="1">
    <location>
        <begin position="283"/>
        <end position="306"/>
    </location>
</feature>
<feature type="region of interest" description="Disordered" evidence="1">
    <location>
        <begin position="283"/>
        <end position="321"/>
    </location>
</feature>
<evidence type="ECO:0000313" key="2">
    <source>
        <dbReference type="EMBL" id="CAB0030979.1"/>
    </source>
</evidence>
<sequence>MLTLGVDYVVDKLFRLVAFWRRFRIGQVCIDTEKLDMATYYHRVKSDDASISLYCSVNDVINTLLEPSDPMLACLLSSLNTSVKPTTLRNKLRKFVRERECRGGPHALAASSEDWSRGGSSAGGQFGQFNGFHCFVTPDLQRQLQRVLVRHAKTKKDASTDTELDASVLRTEAIRIVSQEAIIDQIIADVCQENEREKRQEQGLQPTVRPPSPAYHLLTLDGRVIRDEQKLASAHRQMRQLEDLQLQLIARKALLVEHTDGVERRLAEARQAIEADRLRKEMEARAAHEQRERERMARETEMKQRQAAEAAAEQQRHRQAQRQATLLDYLAPRVHPKQRVVPEKQFSL</sequence>
<dbReference type="EMBL" id="CADCXV010000601">
    <property type="protein sequence ID" value="CAB0030979.1"/>
    <property type="molecule type" value="Genomic_DNA"/>
</dbReference>
<evidence type="ECO:0000313" key="3">
    <source>
        <dbReference type="Proteomes" id="UP000479190"/>
    </source>
</evidence>